<dbReference type="RefSeq" id="WP_198538346.1">
    <property type="nucleotide sequence ID" value="NZ_JBHRTS010000008.1"/>
</dbReference>
<dbReference type="SUPFAM" id="SSF54593">
    <property type="entry name" value="Glyoxalase/Bleomycin resistance protein/Dihydroxybiphenyl dioxygenase"/>
    <property type="match status" value="1"/>
</dbReference>
<dbReference type="InterPro" id="IPR037523">
    <property type="entry name" value="VOC_core"/>
</dbReference>
<feature type="domain" description="VOC" evidence="1">
    <location>
        <begin position="3"/>
        <end position="113"/>
    </location>
</feature>
<dbReference type="PANTHER" id="PTHR36503:SF3">
    <property type="entry name" value="BLR0126 PROTEIN"/>
    <property type="match status" value="1"/>
</dbReference>
<dbReference type="PANTHER" id="PTHR36503">
    <property type="entry name" value="BLR2520 PROTEIN"/>
    <property type="match status" value="1"/>
</dbReference>
<dbReference type="Pfam" id="PF00903">
    <property type="entry name" value="Glyoxalase"/>
    <property type="match status" value="1"/>
</dbReference>
<evidence type="ECO:0000313" key="2">
    <source>
        <dbReference type="EMBL" id="MFC3195520.1"/>
    </source>
</evidence>
<dbReference type="InterPro" id="IPR004360">
    <property type="entry name" value="Glyas_Fos-R_dOase_dom"/>
</dbReference>
<name>A0ABV7JF66_9GAMM</name>
<protein>
    <submittedName>
        <fullName evidence="2">VOC family protein</fullName>
    </submittedName>
</protein>
<dbReference type="InterPro" id="IPR029068">
    <property type="entry name" value="Glyas_Bleomycin-R_OHBP_Dase"/>
</dbReference>
<dbReference type="CDD" id="cd06587">
    <property type="entry name" value="VOC"/>
    <property type="match status" value="1"/>
</dbReference>
<keyword evidence="3" id="KW-1185">Reference proteome</keyword>
<evidence type="ECO:0000259" key="1">
    <source>
        <dbReference type="PROSITE" id="PS51819"/>
    </source>
</evidence>
<dbReference type="EMBL" id="JBHRTS010000008">
    <property type="protein sequence ID" value="MFC3195520.1"/>
    <property type="molecule type" value="Genomic_DNA"/>
</dbReference>
<evidence type="ECO:0000313" key="3">
    <source>
        <dbReference type="Proteomes" id="UP001595533"/>
    </source>
</evidence>
<sequence length="142" mass="16251">MMNLNQITICSTDVNRAVGFYQTLGLQLIVDASPRYVRFECPTGDSTFSISHTAQSFIDTTTLYFEVADVDQTCRRLKQQGISCDTAPKNQRWLWRESSLTDPDGHHLKIYSAGSNRKNPPWRIRPARWFDALLESPVNLLK</sequence>
<accession>A0ABV7JF66</accession>
<dbReference type="Proteomes" id="UP001595533">
    <property type="component" value="Unassembled WGS sequence"/>
</dbReference>
<comment type="caution">
    <text evidence="2">The sequence shown here is derived from an EMBL/GenBank/DDBJ whole genome shotgun (WGS) entry which is preliminary data.</text>
</comment>
<dbReference type="Gene3D" id="3.10.180.10">
    <property type="entry name" value="2,3-Dihydroxybiphenyl 1,2-Dioxygenase, domain 1"/>
    <property type="match status" value="1"/>
</dbReference>
<proteinExistence type="predicted"/>
<reference evidence="3" key="1">
    <citation type="journal article" date="2019" name="Int. J. Syst. Evol. Microbiol.">
        <title>The Global Catalogue of Microorganisms (GCM) 10K type strain sequencing project: providing services to taxonomists for standard genome sequencing and annotation.</title>
        <authorList>
            <consortium name="The Broad Institute Genomics Platform"/>
            <consortium name="The Broad Institute Genome Sequencing Center for Infectious Disease"/>
            <person name="Wu L."/>
            <person name="Ma J."/>
        </authorList>
    </citation>
    <scope>NUCLEOTIDE SEQUENCE [LARGE SCALE GENOMIC DNA]</scope>
    <source>
        <strain evidence="3">KCTC 42953</strain>
    </source>
</reference>
<dbReference type="PROSITE" id="PS51819">
    <property type="entry name" value="VOC"/>
    <property type="match status" value="1"/>
</dbReference>
<gene>
    <name evidence="2" type="ORF">ACFODZ_14795</name>
</gene>
<organism evidence="2 3">
    <name type="scientific">Marinicella sediminis</name>
    <dbReference type="NCBI Taxonomy" id="1792834"/>
    <lineage>
        <taxon>Bacteria</taxon>
        <taxon>Pseudomonadati</taxon>
        <taxon>Pseudomonadota</taxon>
        <taxon>Gammaproteobacteria</taxon>
        <taxon>Lysobacterales</taxon>
        <taxon>Marinicellaceae</taxon>
        <taxon>Marinicella</taxon>
    </lineage>
</organism>